<accession>A0A6J5X5K5</accession>
<dbReference type="GO" id="GO:0006355">
    <property type="term" value="P:regulation of DNA-templated transcription"/>
    <property type="evidence" value="ECO:0007669"/>
    <property type="project" value="TreeGrafter"/>
</dbReference>
<feature type="compositionally biased region" description="Basic and acidic residues" evidence="4">
    <location>
        <begin position="804"/>
        <end position="815"/>
    </location>
</feature>
<evidence type="ECO:0000256" key="3">
    <source>
        <dbReference type="ARBA" id="ARBA00023242"/>
    </source>
</evidence>
<keyword evidence="6" id="KW-1185">Reference proteome</keyword>
<reference evidence="6" key="1">
    <citation type="journal article" date="2020" name="Genome Biol.">
        <title>Gamete binning: chromosome-level and haplotype-resolved genome assembly enabled by high-throughput single-cell sequencing of gamete genomes.</title>
        <authorList>
            <person name="Campoy J.A."/>
            <person name="Sun H."/>
            <person name="Goel M."/>
            <person name="Jiao W.-B."/>
            <person name="Folz-Donahue K."/>
            <person name="Wang N."/>
            <person name="Rubio M."/>
            <person name="Liu C."/>
            <person name="Kukat C."/>
            <person name="Ruiz D."/>
            <person name="Huettel B."/>
            <person name="Schneeberger K."/>
        </authorList>
    </citation>
    <scope>NUCLEOTIDE SEQUENCE [LARGE SCALE GENOMIC DNA]</scope>
    <source>
        <strain evidence="6">cv. Rojo Pasion</strain>
    </source>
</reference>
<feature type="compositionally biased region" description="Acidic residues" evidence="4">
    <location>
        <begin position="1254"/>
        <end position="1270"/>
    </location>
</feature>
<name>A0A6J5X5K5_PRUAR</name>
<protein>
    <recommendedName>
        <fullName evidence="7">Myb-like domain-containing protein</fullName>
    </recommendedName>
</protein>
<keyword evidence="2" id="KW-0804">Transcription</keyword>
<dbReference type="InterPro" id="IPR052435">
    <property type="entry name" value="YY1-Transcr_Regul"/>
</dbReference>
<evidence type="ECO:0000256" key="4">
    <source>
        <dbReference type="SAM" id="MobiDB-lite"/>
    </source>
</evidence>
<feature type="compositionally biased region" description="Polar residues" evidence="4">
    <location>
        <begin position="1327"/>
        <end position="1347"/>
    </location>
</feature>
<feature type="compositionally biased region" description="Acidic residues" evidence="4">
    <location>
        <begin position="45"/>
        <end position="59"/>
    </location>
</feature>
<dbReference type="SUPFAM" id="SSF46689">
    <property type="entry name" value="Homeodomain-like"/>
    <property type="match status" value="1"/>
</dbReference>
<feature type="region of interest" description="Disordered" evidence="4">
    <location>
        <begin position="255"/>
        <end position="274"/>
    </location>
</feature>
<evidence type="ECO:0008006" key="7">
    <source>
        <dbReference type="Google" id="ProtNLM"/>
    </source>
</evidence>
<feature type="compositionally biased region" description="Basic and acidic residues" evidence="4">
    <location>
        <begin position="1355"/>
        <end position="1366"/>
    </location>
</feature>
<organism evidence="5 6">
    <name type="scientific">Prunus armeniaca</name>
    <name type="common">Apricot</name>
    <name type="synonym">Armeniaca vulgaris</name>
    <dbReference type="NCBI Taxonomy" id="36596"/>
    <lineage>
        <taxon>Eukaryota</taxon>
        <taxon>Viridiplantae</taxon>
        <taxon>Streptophyta</taxon>
        <taxon>Embryophyta</taxon>
        <taxon>Tracheophyta</taxon>
        <taxon>Spermatophyta</taxon>
        <taxon>Magnoliopsida</taxon>
        <taxon>eudicotyledons</taxon>
        <taxon>Gunneridae</taxon>
        <taxon>Pentapetalae</taxon>
        <taxon>rosids</taxon>
        <taxon>fabids</taxon>
        <taxon>Rosales</taxon>
        <taxon>Rosaceae</taxon>
        <taxon>Amygdaloideae</taxon>
        <taxon>Amygdaleae</taxon>
        <taxon>Prunus</taxon>
    </lineage>
</organism>
<dbReference type="PANTHER" id="PTHR16088">
    <property type="entry name" value="YY1 ASSOCIATED PROTEIN-RELATED"/>
    <property type="match status" value="1"/>
</dbReference>
<feature type="region of interest" description="Disordered" evidence="4">
    <location>
        <begin position="1237"/>
        <end position="1270"/>
    </location>
</feature>
<feature type="region of interest" description="Disordered" evidence="4">
    <location>
        <begin position="783"/>
        <end position="825"/>
    </location>
</feature>
<keyword evidence="3" id="KW-0539">Nucleus</keyword>
<dbReference type="OrthoDB" id="49309at2759"/>
<evidence type="ECO:0000256" key="2">
    <source>
        <dbReference type="ARBA" id="ARBA00023163"/>
    </source>
</evidence>
<dbReference type="InterPro" id="IPR009057">
    <property type="entry name" value="Homeodomain-like_sf"/>
</dbReference>
<dbReference type="PANTHER" id="PTHR16088:SF3">
    <property type="entry name" value="GON-4-LIKE PROTEIN"/>
    <property type="match status" value="1"/>
</dbReference>
<dbReference type="GO" id="GO:0005634">
    <property type="term" value="C:nucleus"/>
    <property type="evidence" value="ECO:0007669"/>
    <property type="project" value="TreeGrafter"/>
</dbReference>
<proteinExistence type="predicted"/>
<feature type="compositionally biased region" description="Basic and acidic residues" evidence="4">
    <location>
        <begin position="35"/>
        <end position="44"/>
    </location>
</feature>
<evidence type="ECO:0000256" key="1">
    <source>
        <dbReference type="ARBA" id="ARBA00023015"/>
    </source>
</evidence>
<evidence type="ECO:0000313" key="6">
    <source>
        <dbReference type="Proteomes" id="UP000507245"/>
    </source>
</evidence>
<feature type="compositionally biased region" description="Polar residues" evidence="4">
    <location>
        <begin position="1377"/>
        <end position="1386"/>
    </location>
</feature>
<feature type="region of interest" description="Disordered" evidence="4">
    <location>
        <begin position="31"/>
        <end position="59"/>
    </location>
</feature>
<dbReference type="GO" id="GO:0003712">
    <property type="term" value="F:transcription coregulator activity"/>
    <property type="evidence" value="ECO:0007669"/>
    <property type="project" value="TreeGrafter"/>
</dbReference>
<sequence length="1448" mass="159826">MLYCLSKMSSCPKAQSTKVGYLRHQNALPATESLSEQHESSLRLEEDEVEDEDEDEDVDFNPFLKGTLSPEASSSLSSEVEGLDGEVVDSSRHTVETAGINSLSVAREVQKCSVGESEHGEEEIVMQTTVFPEGASENEFEKTVPGNANKRMAAFITQPASETVQEKDDVSGSGTDVNDAIVGGLSNTEDIQNPTTDLDDEDEDAICKRTRARYSLASFTLDELETFLQETDDDDDLQNIDDEEEYRKFLTAVLQGEGDDQSTKENENAYDEDEDNDADFEIELEELLESDVDENVKDKVVEENGGAGRRPKTRQNRCQKAPAQCKKKILGQTKRPLRPLLPVLPKGPMSSFSTQASRTLMPGTTSSCLSSTVEDRSINGFTAHQIGQLHCLIHEHVQLLIQVFSLCALDYSRQHIASQVKRLIFEMLHKRDEVLARKSVPYPAVCFFPSVPTEFPNSYTTQSTLVSSLTYDARRECFSSNNQMAVSPNISPSKGRRECIPNGQVGFSQNMGVAFWVPSISGPVLSILDVAPLSLVGRYMDEVDTAIQENRRCYVETSSDTRLEKEPLFPLPNFPLCAQANFEAVSGTGSSLSNVAPSSSSQQPPKKSLAATIVESTKKQSVAIVPREISKLAQIFFPLFNPALFPHKPPAGNMANRVLFTDAEDELLALGLMEYNMDWKAIQQRFLPCKSERQIFVRQKNRCSSKAPENPIKAVRRMKNSPLTAEELACIQEGLKAYKYDWMSIWQFIVPHRDPNLLPRQWRIALGTQKSYKLDEAKKEKRRLYESKRRKHKNADLSSWQNSSEKEDCLAEKSGGENSADGFTDNAGETYVHEAFLADWRPGTSSGERNFHSGTLSQEAIREWANVFGHKEAPRTQTVSKYQQSPSLITGFRHFASGTTQTNHSVSHMTSNAYKSQFNYRRYRARRANGAQLVKLAPELPPVNLPPSVRIVSQSAFRGSLCGISSTVSASGGGSGSSATDNLFSKFSQVGRLGISDAITSRQNKTHSPKDSVTTLRLEDSRIVKDKCVEEGRDTDSDLQMHPLLFQAPEDGRLPYYPLNCSNRNSSTFSFLSANQPQLNLSLFHNPHQGSHVDCFDKSLKTSNSTSRAIDFHPLMQRTDYVSSVPVTTCSTAPLSNTSQTPLPSNTDPQALGTNEKANELDLEIHLSSTSDKEKTLKRRDVAVHNSVKSRTTAPDSGTIMITQCANSSLYRHAENSSGSGSEPVSGGLTLVIPSNNLSRYNADDTGEQSQPDIEMEQEELSDSEEENEENVEFECEEMTDSEGEVGSACEGIAEMQNKDVPTFATKRPATVDPDGKQCEPKAGCHTQDSIRGTPSLDDASNSSWLSLDSCAPDRPSHMMSKHDESTNDSGLAANDLLSSRPTRSCKNAKLSTREVVAQRQGVDMAHQLSLGPLANPTIRKPRKRVCRTNTCLNIGLTVENSNSSSDG</sequence>
<dbReference type="Proteomes" id="UP000507245">
    <property type="component" value="Unassembled WGS sequence"/>
</dbReference>
<feature type="region of interest" description="Disordered" evidence="4">
    <location>
        <begin position="1300"/>
        <end position="1391"/>
    </location>
</feature>
<evidence type="ECO:0000313" key="5">
    <source>
        <dbReference type="EMBL" id="CAB4306218.1"/>
    </source>
</evidence>
<feature type="compositionally biased region" description="Polar residues" evidence="4">
    <location>
        <begin position="185"/>
        <end position="196"/>
    </location>
</feature>
<keyword evidence="1" id="KW-0805">Transcription regulation</keyword>
<feature type="region of interest" description="Disordered" evidence="4">
    <location>
        <begin position="180"/>
        <end position="202"/>
    </location>
</feature>
<gene>
    <name evidence="5" type="ORF">ORAREDHAP_LOCUS24343</name>
</gene>
<dbReference type="EMBL" id="CAEKKB010000004">
    <property type="protein sequence ID" value="CAB4306218.1"/>
    <property type="molecule type" value="Genomic_DNA"/>
</dbReference>